<evidence type="ECO:0000313" key="1">
    <source>
        <dbReference type="EMBL" id="MBK0401027.1"/>
    </source>
</evidence>
<dbReference type="NCBIfam" id="TIGR01509">
    <property type="entry name" value="HAD-SF-IA-v3"/>
    <property type="match status" value="1"/>
</dbReference>
<keyword evidence="2" id="KW-1185">Reference proteome</keyword>
<dbReference type="NCBIfam" id="TIGR01993">
    <property type="entry name" value="Pyr-5-nucltdase"/>
    <property type="match status" value="1"/>
</dbReference>
<dbReference type="Proteomes" id="UP000655420">
    <property type="component" value="Unassembled WGS sequence"/>
</dbReference>
<proteinExistence type="predicted"/>
<sequence length="221" mass="24995">MPQAASRAPDFTRIETWVFDLDNTLYHPSARLFDQIDRRMTDFIMGALGVARTEADRLRRLYWERYGITLKGLIDHHGVHAQDFLDHVHEIDLSGLKPDPALHDALARLPGRRLVHTNGARAHAERVLSARGLDGLFEGIYGIEDKGLEPKPSAAAYDRVREHARFDPARAAMVEDDARNLAVPKARGMATVWVCHHEGEKAPEHVDRRVTCLTRFLSELP</sequence>
<reference evidence="1" key="1">
    <citation type="submission" date="2020-12" db="EMBL/GenBank/DDBJ databases">
        <title>Bacterial taxonomy.</title>
        <authorList>
            <person name="Pan X."/>
        </authorList>
    </citation>
    <scope>NUCLEOTIDE SEQUENCE</scope>
    <source>
        <strain evidence="1">M0105</strain>
    </source>
</reference>
<gene>
    <name evidence="1" type="ORF">H0I76_17660</name>
</gene>
<dbReference type="AlphaFoldDB" id="A0A8J7SF34"/>
<dbReference type="InterPro" id="IPR006439">
    <property type="entry name" value="HAD-SF_hydro_IA"/>
</dbReference>
<dbReference type="SFLD" id="SFLDS00003">
    <property type="entry name" value="Haloacid_Dehalogenase"/>
    <property type="match status" value="1"/>
</dbReference>
<organism evidence="1 2">
    <name type="scientific">Thermohalobaculum xanthum</name>
    <dbReference type="NCBI Taxonomy" id="2753746"/>
    <lineage>
        <taxon>Bacteria</taxon>
        <taxon>Pseudomonadati</taxon>
        <taxon>Pseudomonadota</taxon>
        <taxon>Alphaproteobacteria</taxon>
        <taxon>Rhodobacterales</taxon>
        <taxon>Paracoccaceae</taxon>
        <taxon>Thermohalobaculum</taxon>
    </lineage>
</organism>
<dbReference type="SUPFAM" id="SSF56784">
    <property type="entry name" value="HAD-like"/>
    <property type="match status" value="1"/>
</dbReference>
<name>A0A8J7SF34_9RHOB</name>
<evidence type="ECO:0000313" key="2">
    <source>
        <dbReference type="Proteomes" id="UP000655420"/>
    </source>
</evidence>
<dbReference type="SFLD" id="SFLDG01129">
    <property type="entry name" value="C1.5:_HAD__Beta-PGM__Phosphata"/>
    <property type="match status" value="1"/>
</dbReference>
<dbReference type="SFLD" id="SFLDG01132">
    <property type="entry name" value="C1.5.3:_5'-Nucleotidase_Like"/>
    <property type="match status" value="1"/>
</dbReference>
<accession>A0A8J7SF34</accession>
<dbReference type="InterPro" id="IPR036412">
    <property type="entry name" value="HAD-like_sf"/>
</dbReference>
<protein>
    <submittedName>
        <fullName evidence="1">Pyrimidine 5'-nucleotidase</fullName>
    </submittedName>
</protein>
<dbReference type="CDD" id="cd02604">
    <property type="entry name" value="HAD_5NT"/>
    <property type="match status" value="1"/>
</dbReference>
<comment type="caution">
    <text evidence="1">The sequence shown here is derived from an EMBL/GenBank/DDBJ whole genome shotgun (WGS) entry which is preliminary data.</text>
</comment>
<dbReference type="PANTHER" id="PTHR12725:SF117">
    <property type="entry name" value="HALOACID DEHALOGENASE-LIKE HYDROLASE"/>
    <property type="match status" value="1"/>
</dbReference>
<dbReference type="Gene3D" id="1.10.150.450">
    <property type="match status" value="1"/>
</dbReference>
<dbReference type="Gene3D" id="3.40.50.1000">
    <property type="entry name" value="HAD superfamily/HAD-like"/>
    <property type="match status" value="1"/>
</dbReference>
<dbReference type="Pfam" id="PF00702">
    <property type="entry name" value="Hydrolase"/>
    <property type="match status" value="1"/>
</dbReference>
<dbReference type="InterPro" id="IPR023214">
    <property type="entry name" value="HAD_sf"/>
</dbReference>
<dbReference type="PANTHER" id="PTHR12725">
    <property type="entry name" value="HALOACID DEHALOGENASE-LIKE HYDROLASE"/>
    <property type="match status" value="1"/>
</dbReference>
<dbReference type="EMBL" id="JAEHHL010000013">
    <property type="protein sequence ID" value="MBK0401027.1"/>
    <property type="molecule type" value="Genomic_DNA"/>
</dbReference>
<dbReference type="InterPro" id="IPR010237">
    <property type="entry name" value="Pyr-5-nucltdase"/>
</dbReference>